<dbReference type="GeneID" id="55994351"/>
<dbReference type="RefSeq" id="XP_035345893.1">
    <property type="nucleotide sequence ID" value="XM_035490000.1"/>
</dbReference>
<dbReference type="Proteomes" id="UP000509510">
    <property type="component" value="Chromosome IV"/>
</dbReference>
<protein>
    <submittedName>
        <fullName evidence="2">Uncharacterized protein</fullName>
    </submittedName>
</protein>
<keyword evidence="1" id="KW-0472">Membrane</keyword>
<evidence type="ECO:0000313" key="3">
    <source>
        <dbReference type="Proteomes" id="UP000509510"/>
    </source>
</evidence>
<evidence type="ECO:0000256" key="1">
    <source>
        <dbReference type="SAM" id="Phobius"/>
    </source>
</evidence>
<proteinExistence type="predicted"/>
<keyword evidence="1" id="KW-0812">Transmembrane</keyword>
<feature type="transmembrane region" description="Helical" evidence="1">
    <location>
        <begin position="105"/>
        <end position="126"/>
    </location>
</feature>
<feature type="transmembrane region" description="Helical" evidence="1">
    <location>
        <begin position="20"/>
        <end position="41"/>
    </location>
</feature>
<reference evidence="3" key="1">
    <citation type="submission" date="2020-06" db="EMBL/GenBank/DDBJ databases">
        <title>A chromosome-scale genome assembly of Talaromyces rugulosus W13939.</title>
        <authorList>
            <person name="Wang B."/>
            <person name="Guo L."/>
            <person name="Ye K."/>
            <person name="Wang L."/>
        </authorList>
    </citation>
    <scope>NUCLEOTIDE SEQUENCE [LARGE SCALE GENOMIC DNA]</scope>
    <source>
        <strain evidence="3">W13939</strain>
    </source>
</reference>
<keyword evidence="3" id="KW-1185">Reference proteome</keyword>
<dbReference type="EMBL" id="CP055901">
    <property type="protein sequence ID" value="QKX59716.1"/>
    <property type="molecule type" value="Genomic_DNA"/>
</dbReference>
<dbReference type="InterPro" id="IPR053018">
    <property type="entry name" value="Elsinochrome_Biosynth-Asso"/>
</dbReference>
<feature type="transmembrane region" description="Helical" evidence="1">
    <location>
        <begin position="355"/>
        <end position="375"/>
    </location>
</feature>
<feature type="transmembrane region" description="Helical" evidence="1">
    <location>
        <begin position="220"/>
        <end position="244"/>
    </location>
</feature>
<keyword evidence="1" id="KW-1133">Transmembrane helix</keyword>
<gene>
    <name evidence="2" type="ORF">TRUGW13939_06858</name>
</gene>
<feature type="transmembrane region" description="Helical" evidence="1">
    <location>
        <begin position="322"/>
        <end position="343"/>
    </location>
</feature>
<evidence type="ECO:0000313" key="2">
    <source>
        <dbReference type="EMBL" id="QKX59716.1"/>
    </source>
</evidence>
<feature type="transmembrane region" description="Helical" evidence="1">
    <location>
        <begin position="138"/>
        <end position="158"/>
    </location>
</feature>
<name>A0A7H8R0Y7_TALRU</name>
<accession>A0A7H8R0Y7</accession>
<dbReference type="PANTHER" id="PTHR37577">
    <property type="entry name" value="INTEGRAL MEMBRANE PROTEIN"/>
    <property type="match status" value="1"/>
</dbReference>
<dbReference type="KEGG" id="trg:TRUGW13939_06858"/>
<organism evidence="2 3">
    <name type="scientific">Talaromyces rugulosus</name>
    <name type="common">Penicillium rugulosum</name>
    <dbReference type="NCBI Taxonomy" id="121627"/>
    <lineage>
        <taxon>Eukaryota</taxon>
        <taxon>Fungi</taxon>
        <taxon>Dikarya</taxon>
        <taxon>Ascomycota</taxon>
        <taxon>Pezizomycotina</taxon>
        <taxon>Eurotiomycetes</taxon>
        <taxon>Eurotiomycetidae</taxon>
        <taxon>Eurotiales</taxon>
        <taxon>Trichocomaceae</taxon>
        <taxon>Talaromyces</taxon>
        <taxon>Talaromyces sect. Islandici</taxon>
    </lineage>
</organism>
<dbReference type="AlphaFoldDB" id="A0A7H8R0Y7"/>
<feature type="transmembrane region" description="Helical" evidence="1">
    <location>
        <begin position="170"/>
        <end position="190"/>
    </location>
</feature>
<dbReference type="PANTHER" id="PTHR37577:SF1">
    <property type="entry name" value="INTEGRAL MEMBRANE PROTEIN"/>
    <property type="match status" value="1"/>
</dbReference>
<dbReference type="OrthoDB" id="5427664at2759"/>
<sequence length="427" mass="47794">MEMACSNVGNSNPDIAGLGIILSFVIQAGISFLLSFWSAILDVELGKPVLRTILPQWAQNLPVLRPYRSRQKLDDSDIEACSTADNCSDFGLLPLKLREWHIDQMLAIISDIQILNGISLLIGAMAQHKTLDLYHYHIIYDVVNFTGISVCASLVNVFGNRRPSIVDRCVLMGLFVILYLAFVIVFGMNLKQWDENTPGRCYYTDAIATPSSSHPYVDKIYVAITCLYFLGSILMCSLVAIFTLHPKIGQVDHVFFEFFGVTQDYEKVALYGSSKLTITMKVINSLKGWIPSKLGENYKAVLIFFQKFDALSVLKTGYKTSVLIIAMMQYPVHVYTVFALRTANEDRLDGDSENYWGFGQVVALALLASSVLQCIRTVIDYRKRLGDIKKKAGITFNEIETRHSEYGSSQGSTHSLLSYGMCQRNSV</sequence>